<protein>
    <submittedName>
        <fullName evidence="1">Uncharacterized protein</fullName>
    </submittedName>
</protein>
<organism evidence="1 2">
    <name type="scientific">Aspergillus homomorphus (strain CBS 101889)</name>
    <dbReference type="NCBI Taxonomy" id="1450537"/>
    <lineage>
        <taxon>Eukaryota</taxon>
        <taxon>Fungi</taxon>
        <taxon>Dikarya</taxon>
        <taxon>Ascomycota</taxon>
        <taxon>Pezizomycotina</taxon>
        <taxon>Eurotiomycetes</taxon>
        <taxon>Eurotiomycetidae</taxon>
        <taxon>Eurotiales</taxon>
        <taxon>Aspergillaceae</taxon>
        <taxon>Aspergillus</taxon>
        <taxon>Aspergillus subgen. Circumdati</taxon>
    </lineage>
</organism>
<reference evidence="1 2" key="1">
    <citation type="submission" date="2018-02" db="EMBL/GenBank/DDBJ databases">
        <title>The genomes of Aspergillus section Nigri reveals drivers in fungal speciation.</title>
        <authorList>
            <consortium name="DOE Joint Genome Institute"/>
            <person name="Vesth T.C."/>
            <person name="Nybo J."/>
            <person name="Theobald S."/>
            <person name="Brandl J."/>
            <person name="Frisvad J.C."/>
            <person name="Nielsen K.F."/>
            <person name="Lyhne E.K."/>
            <person name="Kogle M.E."/>
            <person name="Kuo A."/>
            <person name="Riley R."/>
            <person name="Clum A."/>
            <person name="Nolan M."/>
            <person name="Lipzen A."/>
            <person name="Salamov A."/>
            <person name="Henrissat B."/>
            <person name="Wiebenga A."/>
            <person name="De vries R.P."/>
            <person name="Grigoriev I.V."/>
            <person name="Mortensen U.H."/>
            <person name="Andersen M.R."/>
            <person name="Baker S.E."/>
        </authorList>
    </citation>
    <scope>NUCLEOTIDE SEQUENCE [LARGE SCALE GENOMIC DNA]</scope>
    <source>
        <strain evidence="1 2">CBS 101889</strain>
    </source>
</reference>
<keyword evidence="2" id="KW-1185">Reference proteome</keyword>
<gene>
    <name evidence="1" type="ORF">BO97DRAFT_428324</name>
</gene>
<sequence length="246" mass="28340">MVSQKFKDFQSIYEEMVDDINNAKASLDPVSQHRSDNARELQHHLWYTALDCETEKAITRLVDFMQALAELPKRTVIDRGLAGPSLYTVWKTDFIHVQMIYEDMYGLMEDIEEGDEEEKKEGLNAMIYIAQLTGRRLPTARSNGDADRDAIRPDMSIAIARVFICHAGVTIYSYPYLQNTFYVPRMKEGSRNPWEKRQGPGPLYREAGGKPGYSMERWNLWKRRIVELGVLAFQSIKPSLLRQSPG</sequence>
<accession>A0A395HL55</accession>
<dbReference type="Pfam" id="PF12311">
    <property type="entry name" value="DUF3632"/>
    <property type="match status" value="1"/>
</dbReference>
<dbReference type="RefSeq" id="XP_025547654.1">
    <property type="nucleotide sequence ID" value="XM_025697283.1"/>
</dbReference>
<dbReference type="VEuPathDB" id="FungiDB:BO97DRAFT_428324"/>
<dbReference type="GeneID" id="37201572"/>
<dbReference type="AlphaFoldDB" id="A0A395HL55"/>
<name>A0A395HL55_ASPHC</name>
<evidence type="ECO:0000313" key="2">
    <source>
        <dbReference type="Proteomes" id="UP000248961"/>
    </source>
</evidence>
<proteinExistence type="predicted"/>
<dbReference type="OrthoDB" id="3350591at2759"/>
<dbReference type="EMBL" id="KZ824313">
    <property type="protein sequence ID" value="RAL08500.1"/>
    <property type="molecule type" value="Genomic_DNA"/>
</dbReference>
<dbReference type="Proteomes" id="UP000248961">
    <property type="component" value="Unassembled WGS sequence"/>
</dbReference>
<dbReference type="InterPro" id="IPR022085">
    <property type="entry name" value="OpdG"/>
</dbReference>
<evidence type="ECO:0000313" key="1">
    <source>
        <dbReference type="EMBL" id="RAL08500.1"/>
    </source>
</evidence>